<dbReference type="Proteomes" id="UP000028828">
    <property type="component" value="Unassembled WGS sequence"/>
</dbReference>
<dbReference type="AlphaFoldDB" id="A0A086K610"/>
<evidence type="ECO:0000313" key="3">
    <source>
        <dbReference type="Proteomes" id="UP000028828"/>
    </source>
</evidence>
<feature type="region of interest" description="Disordered" evidence="1">
    <location>
        <begin position="61"/>
        <end position="92"/>
    </location>
</feature>
<dbReference type="OrthoDB" id="10380468at2759"/>
<evidence type="ECO:0000256" key="1">
    <source>
        <dbReference type="SAM" id="MobiDB-lite"/>
    </source>
</evidence>
<proteinExistence type="predicted"/>
<sequence>MAYLYYPTVTLQRVTNPVAVYPATYVPTGYYVSAAVPLYCCYTQPPCCHCVRIAHAEANKRNGTGSKCRGRSHRRISIGQSDYGYRSHSPQG</sequence>
<dbReference type="VEuPathDB" id="ToxoDB:TGP89_260825"/>
<accession>A0A086K610</accession>
<reference evidence="2 3" key="1">
    <citation type="submission" date="2014-03" db="EMBL/GenBank/DDBJ databases">
        <authorList>
            <person name="Sibley D."/>
            <person name="Venepally P."/>
            <person name="Karamycheva S."/>
            <person name="Hadjithomas M."/>
            <person name="Khan A."/>
            <person name="Brunk B."/>
            <person name="Roos D."/>
            <person name="Caler E."/>
            <person name="Lorenzi H."/>
        </authorList>
    </citation>
    <scope>NUCLEOTIDE SEQUENCE [LARGE SCALE GENOMIC DNA]</scope>
    <source>
        <strain evidence="3">p89</strain>
    </source>
</reference>
<dbReference type="EMBL" id="AEYI02001239">
    <property type="protein sequence ID" value="KFG39828.1"/>
    <property type="molecule type" value="Genomic_DNA"/>
</dbReference>
<name>A0A086K610_TOXGO</name>
<evidence type="ECO:0000313" key="2">
    <source>
        <dbReference type="EMBL" id="KFG39828.1"/>
    </source>
</evidence>
<gene>
    <name evidence="2" type="ORF">TGP89_260825</name>
</gene>
<comment type="caution">
    <text evidence="2">The sequence shown here is derived from an EMBL/GenBank/DDBJ whole genome shotgun (WGS) entry which is preliminary data.</text>
</comment>
<protein>
    <submittedName>
        <fullName evidence="2">Uncharacterized protein</fullName>
    </submittedName>
</protein>
<organism evidence="2 3">
    <name type="scientific">Toxoplasma gondii p89</name>
    <dbReference type="NCBI Taxonomy" id="943119"/>
    <lineage>
        <taxon>Eukaryota</taxon>
        <taxon>Sar</taxon>
        <taxon>Alveolata</taxon>
        <taxon>Apicomplexa</taxon>
        <taxon>Conoidasida</taxon>
        <taxon>Coccidia</taxon>
        <taxon>Eucoccidiorida</taxon>
        <taxon>Eimeriorina</taxon>
        <taxon>Sarcocystidae</taxon>
        <taxon>Toxoplasma</taxon>
    </lineage>
</organism>